<protein>
    <submittedName>
        <fullName evidence="1">Uncharacterized protein</fullName>
    </submittedName>
</protein>
<reference evidence="1 2" key="1">
    <citation type="submission" date="2018-11" db="EMBL/GenBank/DDBJ databases">
        <title>Isolation and Complete Genome Sequence of a Novel Alteromonas Phage ZP6.</title>
        <authorList>
            <person name="Han J."/>
        </authorList>
    </citation>
    <scope>NUCLEOTIDE SEQUENCE [LARGE SCALE GENOMIC DNA]</scope>
</reference>
<proteinExistence type="predicted"/>
<evidence type="ECO:0000313" key="1">
    <source>
        <dbReference type="EMBL" id="AZS06525.1"/>
    </source>
</evidence>
<dbReference type="SUPFAM" id="SSF101386">
    <property type="entry name" value="all-alpha NTP pyrophosphatases"/>
    <property type="match status" value="1"/>
</dbReference>
<keyword evidence="2" id="KW-1185">Reference proteome</keyword>
<dbReference type="KEGG" id="vg:77944212"/>
<organism evidence="1 2">
    <name type="scientific">Alteromonas phage ZP6</name>
    <dbReference type="NCBI Taxonomy" id="2492447"/>
    <lineage>
        <taxon>Viruses</taxon>
        <taxon>Duplodnaviria</taxon>
        <taxon>Heunggongvirae</taxon>
        <taxon>Uroviricota</taxon>
        <taxon>Caudoviricetes</taxon>
        <taxon>Mareflavirus</taxon>
        <taxon>Mareflavirus ZP6</taxon>
    </lineage>
</organism>
<accession>A0A3S9U879</accession>
<dbReference type="Proteomes" id="UP000286786">
    <property type="component" value="Genome"/>
</dbReference>
<dbReference type="EMBL" id="MK203850">
    <property type="protein sequence ID" value="AZS06525.1"/>
    <property type="molecule type" value="Genomic_DNA"/>
</dbReference>
<dbReference type="GeneID" id="77944212"/>
<dbReference type="InterPro" id="IPR021130">
    <property type="entry name" value="PRib-ATP_PPHydrolase-like"/>
</dbReference>
<sequence>MDKYEETKRILNDMASVKMAMNSHKGDIEDKPDAELIAMLKGEVHELSRAVAKGDLMDILQEAADVQNFLLAIVHQQIQRYRGRK</sequence>
<dbReference type="Pfam" id="PF01503">
    <property type="entry name" value="PRA-PH"/>
    <property type="match status" value="1"/>
</dbReference>
<dbReference type="RefSeq" id="YP_010668071.1">
    <property type="nucleotide sequence ID" value="NC_070953.1"/>
</dbReference>
<name>A0A3S9U879_9CAUD</name>
<evidence type="ECO:0000313" key="2">
    <source>
        <dbReference type="Proteomes" id="UP000286786"/>
    </source>
</evidence>